<dbReference type="Gene3D" id="3.40.50.300">
    <property type="entry name" value="P-loop containing nucleotide triphosphate hydrolases"/>
    <property type="match status" value="1"/>
</dbReference>
<sequence>MKGEPVQTTYSAPSKIPNIGGVTNICSYHRFWAYLNVTRFSNEISSDYGNIPKLFGFQLLDSLIPCGTRNLKKHNTLPLKCLFLTIILTLLYRLNTGTLIEAGNSDSVGLIKYSTGRSVARRKIVGESSIDPSYLSERVLPTHNTVDSSIPEWWKDWIVRDILPSWRIPSELVDKVTVLLRTKSTENLKNFFEFYIDGIPNGKDATWGYDSDPCSIRTERQNLRRHRSLEGQKKILENNLFSSAMIGFCEKLLFEAEDLFNDQGSESNTDSIETYPYQLWLHLRRYHNTDLPYQPIVSYTRYITNSWVKHEYRERCWNLIQDFVGFYNWAYYSKNNWVWQGYKEELDIGRYIARQGFSEFGNSEHSVTVQSFLSEILYNLSIHLLLRVKTSESLESSYAGGMESIDPRIKNDGMYGGYSVGRTPKDEDEEFSSPIDFPSSNTRSYSWGSNHYGGSSIREWDWKQFLIPTKLPTSIEYLNSGLYLFHTLPSTEGRKEFMGKGGIVKSLAETLFPMDRGVSKSGDSEPFVPEIMKPFTDYNHSDTSSMYEQFSLDGSGKQSFKKQQYIPPKDSKLSEIDRVIDPYRIKRYSYYPSPKFYKSIGDGFLPVKGVKGNNLFVHKLLLANITHPFRSVFEKIGTIFSSRNSLQFKELLATGTERIISFITVSNYAPNEIITNSICESNQAVPSGYSGIISSSLGIGGMESSKKEILLNPAKHHSGVNTATGWDSKIRKFTLWYTVRDDILTLWNNLGIKNNISSIYRLIRVCKHDGLVSLYSIHTTHVRKYLYSITVESISKSKHWIDPWVGNGDCDYLAKYAIHRNHSIWRNNLDNQFDEFIIRTDQFHSDVREIINRIRNLERFPKLVPYQREYAGIVYNSNRLINNPLLWWKMLEKHYFHEFLIADRAFEKIVETFKPFVTNSVSTVNRFMSLIGILSGELSCYKINPLKDPKSRSDDGLMVPFDHYAILANNAAFKFLHNENIFTESSYNSISTRIDNWNDQFNQFNIWNNIPLKYSFNEANTLSFLDYFHNPQFDCGGGLSFIKGIIPIRDYNQAYIGIISNDTSKGSNKFFSLTRMKTFLKNSNISRAESRSSNRILPGIPDPIPRKTENSSYEPYPAKEFIQLTRAESRYYGETNMFPFRGIFMNCFPVMKRLVNVGISDYWQPFLEPNQDKFLTMVNSSSRDQFQQNEPGNGTISPRCNRNDSDNSRMIGSGKHRNSNKKLFNLVIGREESICPSLPINCNELWGGINPHQRIKKDFSLTGWIPIEKYTLWFFTPEWWKYVNNSLLEAFSETLSNINDQLRSNVPDTFGGIDKSFINSWSNFWNRVKAYLLNNPIPKFDSFPSGSLIRRERYSLSKWLLLGFINDHSFPYLMLIIVFINVHGISQQYSATLVGLNSISLWNRSEIIKYLMDFPQMINTERLIYSLPPVGQNLARNSLVNYSRRLLNHLIHVSFYYPLRRGINTLLSRKKNLDLSREDKNLVVQYLTTSKTLSRYRFHLNHSFDLLSDKINGSVGKQGFNHLQYLTNTCQKNLLNYQTRQYDPVENLILSAFRHDSDPPKIFTRSSSPVNMPIPLQLGSFPSRGILLVGPIETGRSYLVKNLAANSRFPSVRIPINKFLYSKPDFRNTPVTLILKKCLQRLNFTFELAKRMSPCMVWIQDIHELSLDYAINELEVDPKFLLHSLLVQPSSKGLNYCLEKDIVIASTHAPARVDPAITSPDRLDQLINIRMLDTHQRGKEFTALLHAKGFHLGIDPFRFEELKSGTMGYSKRDLAVLANETLLVSITRKNPFVCTDTIKFASYKQGWALDNRSQSVPGYEMLLYRVGKVIIRNSFTNISYTDFSFVNNSLLKKRFYFLSNWYLEPPIAESTLKELTLLPYILGCLAGTAARDSWFVLENEQEENVFINRIVENDLQLACGISESLLVEFTRLVMCRNELNKSALQFSTRSCLDTIQKRIHPRFSGHDRVSDERLGNENRLPLPANGPFSEFSCNLSRTPRVWRINFLRGSTHGLVRVPSEPDPSYNFMILHQNQDHPTRGCSGFNRIGRVQNVISERREKFVGYRRILENTREKHTQTQESQLVNLLLRERFTKLGSDESSIQYETQHDLSNQSITFRGGRFIWDPTSLSFFETDNVSPRDKLFSGEETVRRLYVTYSIRRGGGIHSSSNKYKKHLLYCGYNRDSITESFADPWNESTPADKRHFECVKINQMVKSHLLTPQLLPVVYPYQNIFIENARNRYDHFKFSNHRHRWIEINRSLPRDSIIYTMLFESYQYLLNFFLSNRIVLSGMTNVLSKKESILPSDTECLFSNPGGAQ</sequence>
<reference evidence="12" key="1">
    <citation type="submission" date="2016-11" db="EMBL/GenBank/DDBJ databases">
        <title>The chloroplast genome sequences of Ophioglossaceae.</title>
        <authorList>
            <person name="Kim H.T."/>
            <person name="Kim K.-J."/>
        </authorList>
    </citation>
    <scope>NUCLEOTIDE SEQUENCE</scope>
</reference>
<dbReference type="InterPro" id="IPR000210">
    <property type="entry name" value="BTB/POZ_dom"/>
</dbReference>
<comment type="similarity">
    <text evidence="4">Belongs to the Ycf2 family.</text>
</comment>
<keyword evidence="7 12" id="KW-0934">Plastid</keyword>
<dbReference type="InterPro" id="IPR027417">
    <property type="entry name" value="P-loop_NTPase"/>
</dbReference>
<feature type="region of interest" description="Disordered" evidence="10">
    <location>
        <begin position="1183"/>
        <end position="1204"/>
    </location>
</feature>
<evidence type="ECO:0000256" key="9">
    <source>
        <dbReference type="ARBA" id="ARBA00022840"/>
    </source>
</evidence>
<keyword evidence="8" id="KW-0547">Nucleotide-binding</keyword>
<name>A0A1C6ZVW1_HELZY</name>
<feature type="domain" description="BTB" evidence="11">
    <location>
        <begin position="601"/>
        <end position="672"/>
    </location>
</feature>
<feature type="compositionally biased region" description="Polar residues" evidence="10">
    <location>
        <begin position="1183"/>
        <end position="1200"/>
    </location>
</feature>
<evidence type="ECO:0000256" key="5">
    <source>
        <dbReference type="ARBA" id="ARBA00018950"/>
    </source>
</evidence>
<dbReference type="InterPro" id="IPR003959">
    <property type="entry name" value="ATPase_AAA_core"/>
</dbReference>
<evidence type="ECO:0000256" key="3">
    <source>
        <dbReference type="ARBA" id="ARBA00004906"/>
    </source>
</evidence>
<dbReference type="CDD" id="cd19505">
    <property type="entry name" value="RecA-like_Ycf2"/>
    <property type="match status" value="1"/>
</dbReference>
<evidence type="ECO:0000313" key="12">
    <source>
        <dbReference type="EMBL" id="AJB98515.1"/>
    </source>
</evidence>
<dbReference type="PANTHER" id="PTHR33078:SF92">
    <property type="entry name" value="PROTEIN YCF2"/>
    <property type="match status" value="1"/>
</dbReference>
<geneLocation type="chloroplast" evidence="12"/>
<keyword evidence="9" id="KW-0067">ATP-binding</keyword>
<evidence type="ECO:0000256" key="2">
    <source>
        <dbReference type="ARBA" id="ARBA00004229"/>
    </source>
</evidence>
<gene>
    <name evidence="12" type="primary">ycf2</name>
</gene>
<keyword evidence="6 12" id="KW-0150">Chloroplast</keyword>
<evidence type="ECO:0000259" key="11">
    <source>
        <dbReference type="PROSITE" id="PS50097"/>
    </source>
</evidence>
<dbReference type="PANTHER" id="PTHR33078">
    <property type="entry name" value="PROTEIN YCF2-RELATED"/>
    <property type="match status" value="1"/>
</dbReference>
<evidence type="ECO:0000256" key="8">
    <source>
        <dbReference type="ARBA" id="ARBA00022741"/>
    </source>
</evidence>
<protein>
    <recommendedName>
        <fullName evidence="5">Protein Ycf2</fullName>
    </recommendedName>
</protein>
<evidence type="ECO:0000256" key="4">
    <source>
        <dbReference type="ARBA" id="ARBA00009361"/>
    </source>
</evidence>
<proteinExistence type="inferred from homology"/>
<comment type="subcellular location">
    <subcellularLocation>
        <location evidence="2">Plastid</location>
        <location evidence="2">Chloroplast</location>
    </subcellularLocation>
</comment>
<organism evidence="12">
    <name type="scientific">Helminthostachys zeylanica</name>
    <name type="common">Flowering fern</name>
    <name type="synonym">Osmunda zeylanica</name>
    <dbReference type="NCBI Taxonomy" id="41913"/>
    <lineage>
        <taxon>Eukaryota</taxon>
        <taxon>Viridiplantae</taxon>
        <taxon>Streptophyta</taxon>
        <taxon>Embryophyta</taxon>
        <taxon>Tracheophyta</taxon>
        <taxon>Polypodiopsida</taxon>
        <taxon>Ophioglossidae</taxon>
        <taxon>Ophioglossales</taxon>
        <taxon>Ophioglossaceae</taxon>
        <taxon>Helminthostachyoideae</taxon>
        <taxon>Helminthostachys</taxon>
    </lineage>
</organism>
<evidence type="ECO:0000256" key="10">
    <source>
        <dbReference type="SAM" id="MobiDB-lite"/>
    </source>
</evidence>
<comment type="pathway">
    <text evidence="3">Protein modification; protein ubiquitination.</text>
</comment>
<dbReference type="GO" id="GO:0005524">
    <property type="term" value="F:ATP binding"/>
    <property type="evidence" value="ECO:0007669"/>
    <property type="project" value="UniProtKB-KW"/>
</dbReference>
<evidence type="ECO:0000256" key="1">
    <source>
        <dbReference type="ARBA" id="ARBA00002329"/>
    </source>
</evidence>
<comment type="function">
    <text evidence="1">Probable ATPase of unknown function. Its presence in a non-photosynthetic plant (Epifagus virginiana) and experiments in tobacco indicate that it has an essential function which is probably not related to photosynthesis.</text>
</comment>
<dbReference type="Gene3D" id="1.10.8.60">
    <property type="match status" value="1"/>
</dbReference>
<evidence type="ECO:0000256" key="6">
    <source>
        <dbReference type="ARBA" id="ARBA00022528"/>
    </source>
</evidence>
<dbReference type="GO" id="GO:0009507">
    <property type="term" value="C:chloroplast"/>
    <property type="evidence" value="ECO:0007669"/>
    <property type="project" value="UniProtKB-SubCell"/>
</dbReference>
<dbReference type="Pfam" id="PF00004">
    <property type="entry name" value="AAA"/>
    <property type="match status" value="1"/>
</dbReference>
<dbReference type="GO" id="GO:0016887">
    <property type="term" value="F:ATP hydrolysis activity"/>
    <property type="evidence" value="ECO:0007669"/>
    <property type="project" value="InterPro"/>
</dbReference>
<dbReference type="SUPFAM" id="SSF52540">
    <property type="entry name" value="P-loop containing nucleoside triphosphate hydrolases"/>
    <property type="match status" value="1"/>
</dbReference>
<evidence type="ECO:0000256" key="7">
    <source>
        <dbReference type="ARBA" id="ARBA00022640"/>
    </source>
</evidence>
<dbReference type="PROSITE" id="PS50097">
    <property type="entry name" value="BTB"/>
    <property type="match status" value="1"/>
</dbReference>
<accession>A0A1C6ZVW1</accession>
<dbReference type="EMBL" id="KM817788">
    <property type="protein sequence ID" value="AJB98515.1"/>
    <property type="molecule type" value="Genomic_DNA"/>
</dbReference>